<evidence type="ECO:0000259" key="6">
    <source>
        <dbReference type="Pfam" id="PF00135"/>
    </source>
</evidence>
<dbReference type="PANTHER" id="PTHR43918:SF4">
    <property type="entry name" value="CARBOXYLIC ESTER HYDROLASE"/>
    <property type="match status" value="1"/>
</dbReference>
<evidence type="ECO:0000256" key="2">
    <source>
        <dbReference type="ARBA" id="ARBA00022487"/>
    </source>
</evidence>
<dbReference type="EC" id="3.1.1.-" evidence="4"/>
<keyword evidence="5" id="KW-0812">Transmembrane</keyword>
<comment type="similarity">
    <text evidence="1 4">Belongs to the type-B carboxylesterase/lipase family.</text>
</comment>
<dbReference type="PANTHER" id="PTHR43918">
    <property type="entry name" value="ACETYLCHOLINESTERASE"/>
    <property type="match status" value="1"/>
</dbReference>
<dbReference type="PROSITE" id="PS00122">
    <property type="entry name" value="CARBOXYLESTERASE_B_1"/>
    <property type="match status" value="1"/>
</dbReference>
<keyword evidence="5" id="KW-0472">Membrane</keyword>
<dbReference type="InterPro" id="IPR019826">
    <property type="entry name" value="Carboxylesterase_B_AS"/>
</dbReference>
<name>A0A210PTQ0_MIZYE</name>
<evidence type="ECO:0000256" key="5">
    <source>
        <dbReference type="SAM" id="Phobius"/>
    </source>
</evidence>
<dbReference type="GO" id="GO:0006581">
    <property type="term" value="P:acetylcholine catabolic process"/>
    <property type="evidence" value="ECO:0007669"/>
    <property type="project" value="TreeGrafter"/>
</dbReference>
<feature type="domain" description="Carboxylesterase type B" evidence="6">
    <location>
        <begin position="26"/>
        <end position="559"/>
    </location>
</feature>
<dbReference type="Pfam" id="PF00135">
    <property type="entry name" value="COesterase"/>
    <property type="match status" value="1"/>
</dbReference>
<keyword evidence="3 4" id="KW-0378">Hydrolase</keyword>
<dbReference type="AlphaFoldDB" id="A0A210PTQ0"/>
<dbReference type="GO" id="GO:0003990">
    <property type="term" value="F:acetylcholinesterase activity"/>
    <property type="evidence" value="ECO:0007669"/>
    <property type="project" value="TreeGrafter"/>
</dbReference>
<evidence type="ECO:0000313" key="8">
    <source>
        <dbReference type="Proteomes" id="UP000242188"/>
    </source>
</evidence>
<dbReference type="GO" id="GO:0019695">
    <property type="term" value="P:choline metabolic process"/>
    <property type="evidence" value="ECO:0007669"/>
    <property type="project" value="TreeGrafter"/>
</dbReference>
<feature type="transmembrane region" description="Helical" evidence="5">
    <location>
        <begin position="585"/>
        <end position="603"/>
    </location>
</feature>
<dbReference type="InterPro" id="IPR029058">
    <property type="entry name" value="AB_hydrolase_fold"/>
</dbReference>
<evidence type="ECO:0000256" key="3">
    <source>
        <dbReference type="ARBA" id="ARBA00022801"/>
    </source>
</evidence>
<keyword evidence="5" id="KW-1133">Transmembrane helix</keyword>
<dbReference type="InterPro" id="IPR002018">
    <property type="entry name" value="CarbesteraseB"/>
</dbReference>
<feature type="signal peptide" evidence="4">
    <location>
        <begin position="1"/>
        <end position="21"/>
    </location>
</feature>
<keyword evidence="2" id="KW-0719">Serine esterase</keyword>
<feature type="chain" id="PRO_5011825415" description="Carboxylic ester hydrolase" evidence="4">
    <location>
        <begin position="22"/>
        <end position="608"/>
    </location>
</feature>
<sequence>MGMTIAIWLLMMSFIASDVDCQIFNSVNTSLGPVRGLKTSVLTGNIYQFRAIPYGKAPMGELRLRKPEPFGKWSGTYDATKFGPSCVQDMNTFRVGDNFLPNYNISEDCLQLNIFVPTSASPTNRKSVIVWLYGGAFVSGQSGLYDGSYLTFIGDVIVVTLNYRVGILGFYSTGDDAAPGNYGLWDQLLAIRWIKDNIEAFGGNSNSITLFGESAGAMSASIHALNPNNKGLFHRAIFESGTANQEAAFNLEIPAYAQEYGILLNCTNDNNKHPNTTEMVDCIRTRSVQEILKSQQEHVVKKYGEFILDFSIFPVVDGDLIPIHPMIIIKNASSPAYQFLQSLDVIGGTNSGEGSLLIDYHGKSMERLWGLNLTEGISTDDFCSKIATEIAKDFYHNRLHVAKEICLMYTSDVSDQDQALNVTKMYGDMVMQAPTVSYLDRHAKDNTQSNTFQYLLSHENCIKYHRDPSWFKGFPHASDLPYLFRPNYIGTLINADCPEDTKLSDRFIKYWSNFAKTGDPNGAGLPDWPMYNLTSYRYLNLNNNATDEGRLYWDRVQFWNIHLQYARMDKINSSDTQINGSYSQIHYSSIVYIVTALLVVFLVPRGVL</sequence>
<dbReference type="GO" id="GO:0005615">
    <property type="term" value="C:extracellular space"/>
    <property type="evidence" value="ECO:0007669"/>
    <property type="project" value="TreeGrafter"/>
</dbReference>
<dbReference type="InterPro" id="IPR050654">
    <property type="entry name" value="AChE-related_enzymes"/>
</dbReference>
<dbReference type="GO" id="GO:0005886">
    <property type="term" value="C:plasma membrane"/>
    <property type="evidence" value="ECO:0007669"/>
    <property type="project" value="TreeGrafter"/>
</dbReference>
<evidence type="ECO:0000256" key="1">
    <source>
        <dbReference type="ARBA" id="ARBA00005964"/>
    </source>
</evidence>
<organism evidence="7 8">
    <name type="scientific">Mizuhopecten yessoensis</name>
    <name type="common">Japanese scallop</name>
    <name type="synonym">Patinopecten yessoensis</name>
    <dbReference type="NCBI Taxonomy" id="6573"/>
    <lineage>
        <taxon>Eukaryota</taxon>
        <taxon>Metazoa</taxon>
        <taxon>Spiralia</taxon>
        <taxon>Lophotrochozoa</taxon>
        <taxon>Mollusca</taxon>
        <taxon>Bivalvia</taxon>
        <taxon>Autobranchia</taxon>
        <taxon>Pteriomorphia</taxon>
        <taxon>Pectinida</taxon>
        <taxon>Pectinoidea</taxon>
        <taxon>Pectinidae</taxon>
        <taxon>Mizuhopecten</taxon>
    </lineage>
</organism>
<dbReference type="SUPFAM" id="SSF53474">
    <property type="entry name" value="alpha/beta-Hydrolases"/>
    <property type="match status" value="1"/>
</dbReference>
<dbReference type="EMBL" id="NEDP02005500">
    <property type="protein sequence ID" value="OWF39887.1"/>
    <property type="molecule type" value="Genomic_DNA"/>
</dbReference>
<gene>
    <name evidence="7" type="ORF">KP79_PYT06150</name>
</gene>
<keyword evidence="4" id="KW-0732">Signal</keyword>
<keyword evidence="8" id="KW-1185">Reference proteome</keyword>
<proteinExistence type="inferred from homology"/>
<protein>
    <recommendedName>
        <fullName evidence="4">Carboxylic ester hydrolase</fullName>
        <ecNumber evidence="4">3.1.1.-</ecNumber>
    </recommendedName>
</protein>
<accession>A0A210PTQ0</accession>
<dbReference type="ESTHER" id="mizye-a0a210ptq0">
    <property type="family name" value="Carb_B_Mollusca"/>
</dbReference>
<evidence type="ECO:0000313" key="7">
    <source>
        <dbReference type="EMBL" id="OWF39887.1"/>
    </source>
</evidence>
<dbReference type="Gene3D" id="3.40.50.1820">
    <property type="entry name" value="alpha/beta hydrolase"/>
    <property type="match status" value="1"/>
</dbReference>
<evidence type="ECO:0000256" key="4">
    <source>
        <dbReference type="RuleBase" id="RU361235"/>
    </source>
</evidence>
<comment type="caution">
    <text evidence="7">The sequence shown here is derived from an EMBL/GenBank/DDBJ whole genome shotgun (WGS) entry which is preliminary data.</text>
</comment>
<reference evidence="7 8" key="1">
    <citation type="journal article" date="2017" name="Nat. Ecol. Evol.">
        <title>Scallop genome provides insights into evolution of bilaterian karyotype and development.</title>
        <authorList>
            <person name="Wang S."/>
            <person name="Zhang J."/>
            <person name="Jiao W."/>
            <person name="Li J."/>
            <person name="Xun X."/>
            <person name="Sun Y."/>
            <person name="Guo X."/>
            <person name="Huan P."/>
            <person name="Dong B."/>
            <person name="Zhang L."/>
            <person name="Hu X."/>
            <person name="Sun X."/>
            <person name="Wang J."/>
            <person name="Zhao C."/>
            <person name="Wang Y."/>
            <person name="Wang D."/>
            <person name="Huang X."/>
            <person name="Wang R."/>
            <person name="Lv J."/>
            <person name="Li Y."/>
            <person name="Zhang Z."/>
            <person name="Liu B."/>
            <person name="Lu W."/>
            <person name="Hui Y."/>
            <person name="Liang J."/>
            <person name="Zhou Z."/>
            <person name="Hou R."/>
            <person name="Li X."/>
            <person name="Liu Y."/>
            <person name="Li H."/>
            <person name="Ning X."/>
            <person name="Lin Y."/>
            <person name="Zhao L."/>
            <person name="Xing Q."/>
            <person name="Dou J."/>
            <person name="Li Y."/>
            <person name="Mao J."/>
            <person name="Guo H."/>
            <person name="Dou H."/>
            <person name="Li T."/>
            <person name="Mu C."/>
            <person name="Jiang W."/>
            <person name="Fu Q."/>
            <person name="Fu X."/>
            <person name="Miao Y."/>
            <person name="Liu J."/>
            <person name="Yu Q."/>
            <person name="Li R."/>
            <person name="Liao H."/>
            <person name="Li X."/>
            <person name="Kong Y."/>
            <person name="Jiang Z."/>
            <person name="Chourrout D."/>
            <person name="Li R."/>
            <person name="Bao Z."/>
        </authorList>
    </citation>
    <scope>NUCLEOTIDE SEQUENCE [LARGE SCALE GENOMIC DNA]</scope>
    <source>
        <strain evidence="7 8">PY_sf001</strain>
    </source>
</reference>
<dbReference type="Proteomes" id="UP000242188">
    <property type="component" value="Unassembled WGS sequence"/>
</dbReference>
<dbReference type="OrthoDB" id="408631at2759"/>